<evidence type="ECO:0000313" key="12">
    <source>
        <dbReference type="EMBL" id="CAD6191222.1"/>
    </source>
</evidence>
<dbReference type="Pfam" id="PF06148">
    <property type="entry name" value="COG2_N"/>
    <property type="match status" value="1"/>
</dbReference>
<dbReference type="AlphaFoldDB" id="A0A8S1H7R4"/>
<name>A0A8S1H7R4_9PELO</name>
<evidence type="ECO:0000256" key="6">
    <source>
        <dbReference type="ARBA" id="ARBA00023034"/>
    </source>
</evidence>
<proteinExistence type="inferred from homology"/>
<dbReference type="GO" id="GO:0006891">
    <property type="term" value="P:intra-Golgi vesicle-mediated transport"/>
    <property type="evidence" value="ECO:0007669"/>
    <property type="project" value="TreeGrafter"/>
</dbReference>
<dbReference type="GO" id="GO:0017119">
    <property type="term" value="C:Golgi transport complex"/>
    <property type="evidence" value="ECO:0007669"/>
    <property type="project" value="TreeGrafter"/>
</dbReference>
<dbReference type="Proteomes" id="UP000835052">
    <property type="component" value="Unassembled WGS sequence"/>
</dbReference>
<evidence type="ECO:0000256" key="5">
    <source>
        <dbReference type="ARBA" id="ARBA00022927"/>
    </source>
</evidence>
<keyword evidence="4" id="KW-0813">Transport</keyword>
<dbReference type="PANTHER" id="PTHR12961">
    <property type="entry name" value="CONSERVED OLIGOMERIC GOLGI COMPLEX COMPONENT 2"/>
    <property type="match status" value="1"/>
</dbReference>
<organism evidence="12 13">
    <name type="scientific">Caenorhabditis auriculariae</name>
    <dbReference type="NCBI Taxonomy" id="2777116"/>
    <lineage>
        <taxon>Eukaryota</taxon>
        <taxon>Metazoa</taxon>
        <taxon>Ecdysozoa</taxon>
        <taxon>Nematoda</taxon>
        <taxon>Chromadorea</taxon>
        <taxon>Rhabditida</taxon>
        <taxon>Rhabditina</taxon>
        <taxon>Rhabditomorpha</taxon>
        <taxon>Rhabditoidea</taxon>
        <taxon>Rhabditidae</taxon>
        <taxon>Peloderinae</taxon>
        <taxon>Caenorhabditis</taxon>
    </lineage>
</organism>
<feature type="domain" description="Conserved oligomeric Golgi complex subunit 2 N-terminal" evidence="10">
    <location>
        <begin position="28"/>
        <end position="102"/>
    </location>
</feature>
<evidence type="ECO:0000256" key="2">
    <source>
        <dbReference type="ARBA" id="ARBA00007603"/>
    </source>
</evidence>
<feature type="domain" description="COG complex component COG2 C-terminal" evidence="11">
    <location>
        <begin position="353"/>
        <end position="635"/>
    </location>
</feature>
<dbReference type="EMBL" id="CAJGYM010000020">
    <property type="protein sequence ID" value="CAD6191222.1"/>
    <property type="molecule type" value="Genomic_DNA"/>
</dbReference>
<keyword evidence="6" id="KW-0333">Golgi apparatus</keyword>
<evidence type="ECO:0000256" key="1">
    <source>
        <dbReference type="ARBA" id="ARBA00004395"/>
    </source>
</evidence>
<reference evidence="12" key="1">
    <citation type="submission" date="2020-10" db="EMBL/GenBank/DDBJ databases">
        <authorList>
            <person name="Kikuchi T."/>
        </authorList>
    </citation>
    <scope>NUCLEOTIDE SEQUENCE</scope>
    <source>
        <strain evidence="12">NKZ352</strain>
    </source>
</reference>
<protein>
    <recommendedName>
        <fullName evidence="3">Conserved oligomeric Golgi complex subunit 2</fullName>
    </recommendedName>
    <alternativeName>
        <fullName evidence="8">Component of oligomeric Golgi complex 2</fullName>
    </alternativeName>
</protein>
<comment type="subcellular location">
    <subcellularLocation>
        <location evidence="1">Golgi apparatus membrane</location>
        <topology evidence="1">Peripheral membrane protein</topology>
    </subcellularLocation>
</comment>
<evidence type="ECO:0000259" key="10">
    <source>
        <dbReference type="Pfam" id="PF06148"/>
    </source>
</evidence>
<dbReference type="GO" id="GO:0000139">
    <property type="term" value="C:Golgi membrane"/>
    <property type="evidence" value="ECO:0007669"/>
    <property type="project" value="UniProtKB-SubCell"/>
</dbReference>
<dbReference type="Pfam" id="PF12022">
    <property type="entry name" value="COG2_C"/>
    <property type="match status" value="1"/>
</dbReference>
<dbReference type="InterPro" id="IPR009316">
    <property type="entry name" value="COG2"/>
</dbReference>
<dbReference type="GO" id="GO:0015031">
    <property type="term" value="P:protein transport"/>
    <property type="evidence" value="ECO:0007669"/>
    <property type="project" value="UniProtKB-KW"/>
</dbReference>
<evidence type="ECO:0000259" key="11">
    <source>
        <dbReference type="Pfam" id="PF12022"/>
    </source>
</evidence>
<accession>A0A8S1H7R4</accession>
<evidence type="ECO:0000256" key="7">
    <source>
        <dbReference type="ARBA" id="ARBA00023136"/>
    </source>
</evidence>
<keyword evidence="13" id="KW-1185">Reference proteome</keyword>
<feature type="coiled-coil region" evidence="9">
    <location>
        <begin position="48"/>
        <end position="104"/>
    </location>
</feature>
<evidence type="ECO:0000313" key="13">
    <source>
        <dbReference type="Proteomes" id="UP000835052"/>
    </source>
</evidence>
<dbReference type="PANTHER" id="PTHR12961:SF0">
    <property type="entry name" value="CONSERVED OLIGOMERIC GOLGI COMPLEX SUBUNIT 2"/>
    <property type="match status" value="1"/>
</dbReference>
<evidence type="ECO:0000256" key="4">
    <source>
        <dbReference type="ARBA" id="ARBA00022448"/>
    </source>
</evidence>
<comment type="similarity">
    <text evidence="2">Belongs to the COG2 family.</text>
</comment>
<dbReference type="OrthoDB" id="332281at2759"/>
<gene>
    <name evidence="12" type="ORF">CAUJ_LOCUS7141</name>
</gene>
<keyword evidence="5" id="KW-0653">Protein transport</keyword>
<evidence type="ECO:0000256" key="3">
    <source>
        <dbReference type="ARBA" id="ARBA00020977"/>
    </source>
</evidence>
<evidence type="ECO:0000256" key="8">
    <source>
        <dbReference type="ARBA" id="ARBA00031344"/>
    </source>
</evidence>
<keyword evidence="7" id="KW-0472">Membrane</keyword>
<sequence length="699" mass="79415">MSTSSAKDEISSPRIFASSVFTIDESKLCFNKSHFSRPDFNVQRFMNLARQKAELKQIQQDLRLYLKSVQNSMIELINDDYADFVHLSSNLVSLQDTLNKIEKEINAVWNDFEQTTLEAVGTAGKVENCCEELTSNRERQSYVRDRIAFLSALEKLSTLLRTAPKEPNVLWLEKVASFVVDVASARSQKMITNEREEKCHQLVLSKLEDLLCSEGVRSLSGNCATLPLVLSILTLTDSTHALTARLVSDLIYPKLVRPNDDSYQRLTDVFSSILEMRANWSNTLGHRFHGPVRVFLDQTLLTFLLTFIDKCMGTVAVPSDTRLFHRCYLATQDFIGKWPSGRHSRAMLKLIREKFNLVVYFKLETHKHTRAIEANSSLENVALCEQQNSENFYYKLSLKIFDAVESLWEEEVYLPPLVDKLWDFTLRLISKHFSWVKSAQKHFGEEGNQIEGVPRWKCLLWLRGDASRLQSEAFDFALESVWPKLRDLDVDTSSFGQCLTKHGRSVDALCSNIDSDVVQLFSGLVNKELTQVNDVPKQYRWTKKPPPSTHSAYVSTAVSMIDEFENVLRLQEHPNVQKLVLDINQNALDFFALKAKEVQDSVEATGSSLSRFKKKEASDGTTDDDKIKIQIHHDAIHLLERSRLLGITVDGLETLSQRYTAPISKDSSRASPAFDAPAASINLETVQTQLPPTNEEDST</sequence>
<comment type="caution">
    <text evidence="12">The sequence shown here is derived from an EMBL/GenBank/DDBJ whole genome shotgun (WGS) entry which is preliminary data.</text>
</comment>
<dbReference type="InterPro" id="IPR024603">
    <property type="entry name" value="COG_complex_COG2_C"/>
</dbReference>
<keyword evidence="9" id="KW-0175">Coiled coil</keyword>
<dbReference type="InterPro" id="IPR024602">
    <property type="entry name" value="COG_su2_N"/>
</dbReference>
<evidence type="ECO:0000256" key="9">
    <source>
        <dbReference type="SAM" id="Coils"/>
    </source>
</evidence>
<dbReference type="GO" id="GO:0007030">
    <property type="term" value="P:Golgi organization"/>
    <property type="evidence" value="ECO:0007669"/>
    <property type="project" value="InterPro"/>
</dbReference>